<dbReference type="AlphaFoldDB" id="A0A9D1MRA9"/>
<protein>
    <submittedName>
        <fullName evidence="1">Uncharacterized protein</fullName>
    </submittedName>
</protein>
<accession>A0A9D1MRA9</accession>
<evidence type="ECO:0000313" key="1">
    <source>
        <dbReference type="EMBL" id="HIU65293.1"/>
    </source>
</evidence>
<comment type="caution">
    <text evidence="1">The sequence shown here is derived from an EMBL/GenBank/DDBJ whole genome shotgun (WGS) entry which is preliminary data.</text>
</comment>
<organism evidence="1 2">
    <name type="scientific">Candidatus Enterousia avicola</name>
    <dbReference type="NCBI Taxonomy" id="2840787"/>
    <lineage>
        <taxon>Bacteria</taxon>
        <taxon>Pseudomonadati</taxon>
        <taxon>Pseudomonadota</taxon>
        <taxon>Alphaproteobacteria</taxon>
        <taxon>Candidatus Enterousia</taxon>
    </lineage>
</organism>
<name>A0A9D1MRA9_9PROT</name>
<dbReference type="Proteomes" id="UP000824142">
    <property type="component" value="Unassembled WGS sequence"/>
</dbReference>
<sequence>MKFFEIVKDYFAPAYSNKFANSVEDSKILSQLAKDALFLRASNGKNYYYYFPKGRTNIGVAQYLLRRNGISAKKHNSKYYYEGCLVLRVPKNTVYRNAKLKTFIESIDVNTNYFDDDKLQLLLRKVCQQMKGNVK</sequence>
<reference evidence="1" key="1">
    <citation type="submission" date="2020-10" db="EMBL/GenBank/DDBJ databases">
        <authorList>
            <person name="Gilroy R."/>
        </authorList>
    </citation>
    <scope>NUCLEOTIDE SEQUENCE</scope>
    <source>
        <strain evidence="1">CHK136-897</strain>
    </source>
</reference>
<reference evidence="1" key="2">
    <citation type="journal article" date="2021" name="PeerJ">
        <title>Extensive microbial diversity within the chicken gut microbiome revealed by metagenomics and culture.</title>
        <authorList>
            <person name="Gilroy R."/>
            <person name="Ravi A."/>
            <person name="Getino M."/>
            <person name="Pursley I."/>
            <person name="Horton D.L."/>
            <person name="Alikhan N.F."/>
            <person name="Baker D."/>
            <person name="Gharbi K."/>
            <person name="Hall N."/>
            <person name="Watson M."/>
            <person name="Adriaenssens E.M."/>
            <person name="Foster-Nyarko E."/>
            <person name="Jarju S."/>
            <person name="Secka A."/>
            <person name="Antonio M."/>
            <person name="Oren A."/>
            <person name="Chaudhuri R.R."/>
            <person name="La Ragione R."/>
            <person name="Hildebrand F."/>
            <person name="Pallen M.J."/>
        </authorList>
    </citation>
    <scope>NUCLEOTIDE SEQUENCE</scope>
    <source>
        <strain evidence="1">CHK136-897</strain>
    </source>
</reference>
<proteinExistence type="predicted"/>
<dbReference type="EMBL" id="DVNO01000011">
    <property type="protein sequence ID" value="HIU65293.1"/>
    <property type="molecule type" value="Genomic_DNA"/>
</dbReference>
<gene>
    <name evidence="1" type="ORF">IAC63_01480</name>
</gene>
<evidence type="ECO:0000313" key="2">
    <source>
        <dbReference type="Proteomes" id="UP000824142"/>
    </source>
</evidence>